<accession>A0A5E4G8U8</accession>
<reference evidence="2" key="1">
    <citation type="journal article" date="2020" name="Plant J.">
        <title>Transposons played a major role in the diversification between the closely related almond and peach genomes: results from the almond genome sequence.</title>
        <authorList>
            <person name="Alioto T."/>
            <person name="Alexiou K.G."/>
            <person name="Bardil A."/>
            <person name="Barteri F."/>
            <person name="Castanera R."/>
            <person name="Cruz F."/>
            <person name="Dhingra A."/>
            <person name="Duval H."/>
            <person name="Fernandez I Marti A."/>
            <person name="Frias L."/>
            <person name="Galan B."/>
            <person name="Garcia J.L."/>
            <person name="Howad W."/>
            <person name="Gomez-Garrido J."/>
            <person name="Gut M."/>
            <person name="Julca I."/>
            <person name="Morata J."/>
            <person name="Puigdomenech P."/>
            <person name="Ribeca P."/>
            <person name="Rubio Cabetas M.J."/>
            <person name="Vlasova A."/>
            <person name="Wirthensohn M."/>
            <person name="Garcia-Mas J."/>
            <person name="Gabaldon T."/>
            <person name="Casacuberta J.M."/>
            <person name="Arus P."/>
        </authorList>
    </citation>
    <scope>NUCLEOTIDE SEQUENCE [LARGE SCALE GENOMIC DNA]</scope>
    <source>
        <strain evidence="2">cv. Texas</strain>
    </source>
</reference>
<evidence type="ECO:0000313" key="1">
    <source>
        <dbReference type="EMBL" id="VVA35972.1"/>
    </source>
</evidence>
<dbReference type="EMBL" id="CABIKO010000420">
    <property type="protein sequence ID" value="VVA35972.1"/>
    <property type="molecule type" value="Genomic_DNA"/>
</dbReference>
<sequence length="120" mass="13426">MQIVDLAPDLNLNSLVFDFFVNGWWDVEKLRSVLQEEWVQKVTSCSANFQGVLEDCHIWKPTSNGRKLSPMSNEFEGILLGIVPAITSYNRLVGLLRSRSSSFAPLSEFAAPGPKTPRKS</sequence>
<dbReference type="AlphaFoldDB" id="A0A5E4G8U8"/>
<evidence type="ECO:0000313" key="2">
    <source>
        <dbReference type="Proteomes" id="UP000327085"/>
    </source>
</evidence>
<proteinExistence type="predicted"/>
<dbReference type="InParanoid" id="A0A5E4G8U8"/>
<protein>
    <submittedName>
        <fullName evidence="1">PREDICTED: putative ribonuclease H At1g65750</fullName>
    </submittedName>
</protein>
<dbReference type="Gramene" id="VVA35972">
    <property type="protein sequence ID" value="VVA35972"/>
    <property type="gene ID" value="Prudul26B032184"/>
</dbReference>
<dbReference type="Proteomes" id="UP000327085">
    <property type="component" value="Chromosome 2"/>
</dbReference>
<organism evidence="1 2">
    <name type="scientific">Prunus dulcis</name>
    <name type="common">Almond</name>
    <name type="synonym">Amygdalus dulcis</name>
    <dbReference type="NCBI Taxonomy" id="3755"/>
    <lineage>
        <taxon>Eukaryota</taxon>
        <taxon>Viridiplantae</taxon>
        <taxon>Streptophyta</taxon>
        <taxon>Embryophyta</taxon>
        <taxon>Tracheophyta</taxon>
        <taxon>Spermatophyta</taxon>
        <taxon>Magnoliopsida</taxon>
        <taxon>eudicotyledons</taxon>
        <taxon>Gunneridae</taxon>
        <taxon>Pentapetalae</taxon>
        <taxon>rosids</taxon>
        <taxon>fabids</taxon>
        <taxon>Rosales</taxon>
        <taxon>Rosaceae</taxon>
        <taxon>Amygdaloideae</taxon>
        <taxon>Amygdaleae</taxon>
        <taxon>Prunus</taxon>
    </lineage>
</organism>
<name>A0A5E4G8U8_PRUDU</name>
<gene>
    <name evidence="1" type="ORF">ALMOND_2B032184</name>
</gene>